<evidence type="ECO:0000256" key="1">
    <source>
        <dbReference type="SAM" id="SignalP"/>
    </source>
</evidence>
<sequence length="94" mass="10273">MKCFVFLALCIPLLNACIVVPQTDTAKINKCEISSDRKTLKVINGFEDTNTFYSISGLMLLPITGVVSGTYVAINNVYHLGEETLVCRTKDAAI</sequence>
<name>A0A5B7Y9R1_9ALTE</name>
<accession>A0A5B7Y9R1</accession>
<dbReference type="KEGG" id="salk:FBQ74_01325"/>
<feature type="signal peptide" evidence="1">
    <location>
        <begin position="1"/>
        <end position="16"/>
    </location>
</feature>
<dbReference type="RefSeq" id="WP_139754960.1">
    <property type="nucleotide sequence ID" value="NZ_CP039852.1"/>
</dbReference>
<proteinExistence type="predicted"/>
<keyword evidence="3" id="KW-1185">Reference proteome</keyword>
<dbReference type="Proteomes" id="UP000304912">
    <property type="component" value="Chromosome"/>
</dbReference>
<dbReference type="AlphaFoldDB" id="A0A5B7Y9R1"/>
<dbReference type="EMBL" id="CP039852">
    <property type="protein sequence ID" value="QCZ92198.1"/>
    <property type="molecule type" value="Genomic_DNA"/>
</dbReference>
<evidence type="ECO:0000313" key="3">
    <source>
        <dbReference type="Proteomes" id="UP000304912"/>
    </source>
</evidence>
<gene>
    <name evidence="2" type="ORF">FBQ74_01325</name>
</gene>
<dbReference type="OrthoDB" id="6388293at2"/>
<keyword evidence="1" id="KW-0732">Signal</keyword>
<feature type="chain" id="PRO_5023069801" evidence="1">
    <location>
        <begin position="17"/>
        <end position="94"/>
    </location>
</feature>
<organism evidence="2 3">
    <name type="scientific">Salinimonas iocasae</name>
    <dbReference type="NCBI Taxonomy" id="2572577"/>
    <lineage>
        <taxon>Bacteria</taxon>
        <taxon>Pseudomonadati</taxon>
        <taxon>Pseudomonadota</taxon>
        <taxon>Gammaproteobacteria</taxon>
        <taxon>Alteromonadales</taxon>
        <taxon>Alteromonadaceae</taxon>
        <taxon>Alteromonas/Salinimonas group</taxon>
        <taxon>Salinimonas</taxon>
    </lineage>
</organism>
<reference evidence="2 3" key="1">
    <citation type="submission" date="2019-04" db="EMBL/GenBank/DDBJ databases">
        <title>Salinimonas iocasae sp. nov., a halophilic bacterium isolated from the outer tube casing of tubeworms in Okinawa Trough.</title>
        <authorList>
            <person name="Zhang H."/>
            <person name="Wang H."/>
            <person name="Li C."/>
        </authorList>
    </citation>
    <scope>NUCLEOTIDE SEQUENCE [LARGE SCALE GENOMIC DNA]</scope>
    <source>
        <strain evidence="2 3">KX18D6</strain>
    </source>
</reference>
<evidence type="ECO:0000313" key="2">
    <source>
        <dbReference type="EMBL" id="QCZ92198.1"/>
    </source>
</evidence>
<protein>
    <submittedName>
        <fullName evidence="2">Uncharacterized protein</fullName>
    </submittedName>
</protein>